<evidence type="ECO:0000256" key="1">
    <source>
        <dbReference type="ARBA" id="ARBA00004370"/>
    </source>
</evidence>
<dbReference type="GO" id="GO:0005044">
    <property type="term" value="F:scavenger receptor activity"/>
    <property type="evidence" value="ECO:0007669"/>
    <property type="project" value="InterPro"/>
</dbReference>
<reference evidence="7" key="2">
    <citation type="submission" date="2025-08" db="UniProtKB">
        <authorList>
            <consortium name="Ensembl"/>
        </authorList>
    </citation>
    <scope>IDENTIFICATION</scope>
</reference>
<dbReference type="PANTHER" id="PTHR11923">
    <property type="entry name" value="SCAVENGER RECEPTOR CLASS B TYPE-1 SR-B1"/>
    <property type="match status" value="1"/>
</dbReference>
<sequence>ITDHITNIMIIIIKLNGSETFDSWKKPPLPVYTQFYFFNVTNPEEILNGETPWLEDVGPYTYRELRNKDEIQFGDNGTTISAVSNKAYVFERDKSVGDPKIDLLRTINILALTAMEWSQLPLLRELIKALLKAYRQKLFVTHRVDELLWGYKDEILSLISVFKHDVSPYFGLEVTSLLSRKTGS</sequence>
<evidence type="ECO:0000256" key="2">
    <source>
        <dbReference type="ARBA" id="ARBA00010532"/>
    </source>
</evidence>
<keyword evidence="4" id="KW-1133">Transmembrane helix</keyword>
<keyword evidence="3" id="KW-0812">Transmembrane</keyword>
<accession>A0A452FHC4</accession>
<keyword evidence="6" id="KW-0325">Glycoprotein</keyword>
<reference evidence="7" key="3">
    <citation type="submission" date="2025-09" db="UniProtKB">
        <authorList>
            <consortium name="Ensembl"/>
        </authorList>
    </citation>
    <scope>IDENTIFICATION</scope>
</reference>
<evidence type="ECO:0000313" key="7">
    <source>
        <dbReference type="Ensembl" id="ENSCHIP00000023517.1"/>
    </source>
</evidence>
<dbReference type="Ensembl" id="ENSCHIT00000031377.1">
    <property type="protein sequence ID" value="ENSCHIP00000023517.1"/>
    <property type="gene ID" value="ENSCHIG00000021057.1"/>
</dbReference>
<dbReference type="GO" id="GO:0006898">
    <property type="term" value="P:receptor-mediated endocytosis"/>
    <property type="evidence" value="ECO:0007669"/>
    <property type="project" value="TreeGrafter"/>
</dbReference>
<evidence type="ECO:0000313" key="8">
    <source>
        <dbReference type="Proteomes" id="UP000291000"/>
    </source>
</evidence>
<dbReference type="InterPro" id="IPR005429">
    <property type="entry name" value="LimpII"/>
</dbReference>
<evidence type="ECO:0008006" key="9">
    <source>
        <dbReference type="Google" id="ProtNLM"/>
    </source>
</evidence>
<dbReference type="AlphaFoldDB" id="A0A452FHC4"/>
<dbReference type="Proteomes" id="UP000291000">
    <property type="component" value="Chromosome 17"/>
</dbReference>
<dbReference type="PRINTS" id="PR01609">
    <property type="entry name" value="CD36FAMILY"/>
</dbReference>
<dbReference type="GO" id="GO:0006622">
    <property type="term" value="P:protein targeting to lysosome"/>
    <property type="evidence" value="ECO:0007669"/>
    <property type="project" value="TreeGrafter"/>
</dbReference>
<evidence type="ECO:0000256" key="6">
    <source>
        <dbReference type="ARBA" id="ARBA00023180"/>
    </source>
</evidence>
<dbReference type="PANTHER" id="PTHR11923:SF51">
    <property type="entry name" value="LYSOSOME MEMBRANE PROTEIN 2"/>
    <property type="match status" value="1"/>
</dbReference>
<keyword evidence="5" id="KW-0472">Membrane</keyword>
<dbReference type="GO" id="GO:0016020">
    <property type="term" value="C:membrane"/>
    <property type="evidence" value="ECO:0007669"/>
    <property type="project" value="UniProtKB-SubCell"/>
</dbReference>
<organism evidence="7 8">
    <name type="scientific">Capra hircus</name>
    <name type="common">Goat</name>
    <dbReference type="NCBI Taxonomy" id="9925"/>
    <lineage>
        <taxon>Eukaryota</taxon>
        <taxon>Metazoa</taxon>
        <taxon>Chordata</taxon>
        <taxon>Craniata</taxon>
        <taxon>Vertebrata</taxon>
        <taxon>Euteleostomi</taxon>
        <taxon>Mammalia</taxon>
        <taxon>Eutheria</taxon>
        <taxon>Laurasiatheria</taxon>
        <taxon>Artiodactyla</taxon>
        <taxon>Ruminantia</taxon>
        <taxon>Pecora</taxon>
        <taxon>Bovidae</taxon>
        <taxon>Caprinae</taxon>
        <taxon>Capra</taxon>
    </lineage>
</organism>
<evidence type="ECO:0000256" key="3">
    <source>
        <dbReference type="ARBA" id="ARBA00022692"/>
    </source>
</evidence>
<evidence type="ECO:0000256" key="5">
    <source>
        <dbReference type="ARBA" id="ARBA00023136"/>
    </source>
</evidence>
<comment type="subcellular location">
    <subcellularLocation>
        <location evidence="1">Membrane</location>
    </subcellularLocation>
</comment>
<protein>
    <recommendedName>
        <fullName evidence="9">Scavenger receptor class B member 2</fullName>
    </recommendedName>
</protein>
<dbReference type="EMBL" id="LWLT01000018">
    <property type="status" value="NOT_ANNOTATED_CDS"/>
    <property type="molecule type" value="Genomic_DNA"/>
</dbReference>
<name>A0A452FHC4_CAPHI</name>
<proteinExistence type="inferred from homology"/>
<dbReference type="GO" id="GO:0005764">
    <property type="term" value="C:lysosome"/>
    <property type="evidence" value="ECO:0007669"/>
    <property type="project" value="InterPro"/>
</dbReference>
<keyword evidence="8" id="KW-1185">Reference proteome</keyword>
<dbReference type="Bgee" id="ENSCHIG00000021057">
    <property type="expression patterns" value="Expressed in ovary and 18 other cell types or tissues"/>
</dbReference>
<dbReference type="Pfam" id="PF01130">
    <property type="entry name" value="CD36"/>
    <property type="match status" value="1"/>
</dbReference>
<dbReference type="GeneTree" id="ENSGT00940000153372"/>
<reference evidence="7 8" key="1">
    <citation type="submission" date="2016-04" db="EMBL/GenBank/DDBJ databases">
        <title>Polished mammalian reference genomes with single-molecule sequencing and chromosome conformation capture applied to the Capra hircus genome.</title>
        <authorList>
            <person name="Bickhart D.M."/>
            <person name="Koren S."/>
            <person name="Rosen B."/>
            <person name="Hastie A."/>
            <person name="Liachko I."/>
            <person name="Sullivan S.T."/>
            <person name="Burton J."/>
            <person name="Sayre B.L."/>
            <person name="Huson H.J."/>
            <person name="Lee J."/>
            <person name="Lam E."/>
            <person name="Kelley C.M."/>
            <person name="Hutchison J.L."/>
            <person name="Zhou Y."/>
            <person name="Sun J."/>
            <person name="Crisa A."/>
            <person name="Schwartz J.C."/>
            <person name="Hammond J.A."/>
            <person name="Schroeder S.G."/>
            <person name="Liu G.E."/>
            <person name="Dunham M."/>
            <person name="Shendure J."/>
            <person name="Sonstegard T.S."/>
            <person name="Phillippy A.M."/>
            <person name="Van Tassell C.P."/>
            <person name="Smith T.P."/>
        </authorList>
    </citation>
    <scope>NUCLEOTIDE SEQUENCE [LARGE SCALE GENOMIC DNA]</scope>
</reference>
<dbReference type="InterPro" id="IPR002159">
    <property type="entry name" value="CD36_fam"/>
</dbReference>
<dbReference type="PRINTS" id="PR01611">
    <property type="entry name" value="LIMPII"/>
</dbReference>
<comment type="similarity">
    <text evidence="2">Belongs to the CD36 family.</text>
</comment>
<evidence type="ECO:0000256" key="4">
    <source>
        <dbReference type="ARBA" id="ARBA00022989"/>
    </source>
</evidence>